<proteinExistence type="predicted"/>
<gene>
    <name evidence="1" type="ORF">NG895_06730</name>
</gene>
<comment type="caution">
    <text evidence="1">The sequence shown here is derived from an EMBL/GenBank/DDBJ whole genome shotgun (WGS) entry which is preliminary data.</text>
</comment>
<dbReference type="EMBL" id="JAMXLR010000024">
    <property type="protein sequence ID" value="MCO6043597.1"/>
    <property type="molecule type" value="Genomic_DNA"/>
</dbReference>
<evidence type="ECO:0000313" key="1">
    <source>
        <dbReference type="EMBL" id="MCO6043597.1"/>
    </source>
</evidence>
<keyword evidence="2" id="KW-1185">Reference proteome</keyword>
<accession>A0A9X2F8K9</accession>
<sequence length="75" mass="8453">MAFIEMTGATLDRIISEDELHHDNLEEAGVQDGTIVRVNREGDIEVRRREGWDVVGGLIGEFEDRIKAETGLDWA</sequence>
<protein>
    <submittedName>
        <fullName evidence="1">Uncharacterized protein</fullName>
    </submittedName>
</protein>
<dbReference type="AlphaFoldDB" id="A0A9X2F8K9"/>
<dbReference type="RefSeq" id="WP_252851700.1">
    <property type="nucleotide sequence ID" value="NZ_JAMXLR010000024.1"/>
</dbReference>
<dbReference type="Proteomes" id="UP001155241">
    <property type="component" value="Unassembled WGS sequence"/>
</dbReference>
<organism evidence="1 2">
    <name type="scientific">Aeoliella straminimaris</name>
    <dbReference type="NCBI Taxonomy" id="2954799"/>
    <lineage>
        <taxon>Bacteria</taxon>
        <taxon>Pseudomonadati</taxon>
        <taxon>Planctomycetota</taxon>
        <taxon>Planctomycetia</taxon>
        <taxon>Pirellulales</taxon>
        <taxon>Lacipirellulaceae</taxon>
        <taxon>Aeoliella</taxon>
    </lineage>
</organism>
<reference evidence="1" key="1">
    <citation type="submission" date="2022-06" db="EMBL/GenBank/DDBJ databases">
        <title>Aeoliella straminimaris, a novel planctomycete from sediments.</title>
        <authorList>
            <person name="Vitorino I.R."/>
            <person name="Lage O.M."/>
        </authorList>
    </citation>
    <scope>NUCLEOTIDE SEQUENCE</scope>
    <source>
        <strain evidence="1">ICT_H6.2</strain>
    </source>
</reference>
<evidence type="ECO:0000313" key="2">
    <source>
        <dbReference type="Proteomes" id="UP001155241"/>
    </source>
</evidence>
<name>A0A9X2F8K9_9BACT</name>